<dbReference type="GO" id="GO:0005524">
    <property type="term" value="F:ATP binding"/>
    <property type="evidence" value="ECO:0007669"/>
    <property type="project" value="UniProtKB-KW"/>
</dbReference>
<dbReference type="InterPro" id="IPR017871">
    <property type="entry name" value="ABC_transporter-like_CS"/>
</dbReference>
<keyword evidence="3" id="KW-0762">Sugar transport</keyword>
<sequence length="535" mass="57891">MRTERYVAPSAVAGNSPLLRVAGLSKRFGATQALHNVSIQFHEGEIHCVLGENGAGKSTIGKIISGLYTADEGVIWYGDQQVAFNSSREARHAGVVMVYQELSLAPSLSVRANLWLGAERGKGPLSLVLKSQEVHRVREVLAQLGLTDIDMEQAVGSFPVAVQQLIEIGKSLMSRPRVIIFDEPTAMLGAVEKDRFFSVLHGLRESGLVCVLVTHHIDDVLAVSNRVTIMRNGQVVDAFPVNEKIDADIIISRLTGKPPGSHGITGKSDRRFPPLLDIENLPVRGGRNSVFSVGRGEVVGIYGVVGCGAETLLRNLVGFSPRVKTSPVSFKLKGYAWRPASVADALKQGVAWLPAGRAANGVYPSLSIAANLMITQWVNFSRAGFIRTRRAERAADRRLAQCGVKYADKQDPLTHLSGGNQQKVLLARAMAGARELLVLEEPTAGVDIDAKYEIHQRIRALASTGVAVILLSSDLSETLALSDTVWTLFHGGIVNTYRKPEEDDSASIIADVVGQTSVRHAEHERNEKDDFGVLP</sequence>
<comment type="caution">
    <text evidence="8">The sequence shown here is derived from an EMBL/GenBank/DDBJ whole genome shotgun (WGS) entry which is preliminary data.</text>
</comment>
<dbReference type="PANTHER" id="PTHR43790">
    <property type="entry name" value="CARBOHYDRATE TRANSPORT ATP-BINDING PROTEIN MG119-RELATED"/>
    <property type="match status" value="1"/>
</dbReference>
<keyword evidence="5" id="KW-0547">Nucleotide-binding</keyword>
<evidence type="ECO:0000313" key="8">
    <source>
        <dbReference type="EMBL" id="TKI04687.1"/>
    </source>
</evidence>
<evidence type="ECO:0000259" key="7">
    <source>
        <dbReference type="PROSITE" id="PS50893"/>
    </source>
</evidence>
<name>A0ABY2SHC3_9HYPH</name>
<feature type="domain" description="ABC transporter" evidence="7">
    <location>
        <begin position="19"/>
        <end position="257"/>
    </location>
</feature>
<evidence type="ECO:0000256" key="6">
    <source>
        <dbReference type="ARBA" id="ARBA00022840"/>
    </source>
</evidence>
<accession>A0ABY2SHC3</accession>
<dbReference type="InterPro" id="IPR003593">
    <property type="entry name" value="AAA+_ATPase"/>
</dbReference>
<dbReference type="RefSeq" id="WP_136991391.1">
    <property type="nucleotide sequence ID" value="NZ_SZPQ01000026.1"/>
</dbReference>
<dbReference type="Gene3D" id="3.40.50.300">
    <property type="entry name" value="P-loop containing nucleotide triphosphate hydrolases"/>
    <property type="match status" value="2"/>
</dbReference>
<evidence type="ECO:0000256" key="5">
    <source>
        <dbReference type="ARBA" id="ARBA00022741"/>
    </source>
</evidence>
<dbReference type="PROSITE" id="PS50893">
    <property type="entry name" value="ABC_TRANSPORTER_2"/>
    <property type="match status" value="2"/>
</dbReference>
<dbReference type="PANTHER" id="PTHR43790:SF9">
    <property type="entry name" value="GALACTOFURANOSE TRANSPORTER ATP-BINDING PROTEIN YTFR"/>
    <property type="match status" value="1"/>
</dbReference>
<dbReference type="InterPro" id="IPR027417">
    <property type="entry name" value="P-loop_NTPase"/>
</dbReference>
<dbReference type="Proteomes" id="UP000305202">
    <property type="component" value="Unassembled WGS sequence"/>
</dbReference>
<dbReference type="Pfam" id="PF00005">
    <property type="entry name" value="ABC_tran"/>
    <property type="match status" value="2"/>
</dbReference>
<evidence type="ECO:0000256" key="2">
    <source>
        <dbReference type="ARBA" id="ARBA00022448"/>
    </source>
</evidence>
<dbReference type="CDD" id="cd03215">
    <property type="entry name" value="ABC_Carb_Monos_II"/>
    <property type="match status" value="1"/>
</dbReference>
<dbReference type="SUPFAM" id="SSF52540">
    <property type="entry name" value="P-loop containing nucleoside triphosphate hydrolases"/>
    <property type="match status" value="2"/>
</dbReference>
<dbReference type="PROSITE" id="PS00211">
    <property type="entry name" value="ABC_TRANSPORTER_1"/>
    <property type="match status" value="1"/>
</dbReference>
<evidence type="ECO:0000313" key="9">
    <source>
        <dbReference type="Proteomes" id="UP000305202"/>
    </source>
</evidence>
<dbReference type="InterPro" id="IPR003439">
    <property type="entry name" value="ABC_transporter-like_ATP-bd"/>
</dbReference>
<evidence type="ECO:0000256" key="3">
    <source>
        <dbReference type="ARBA" id="ARBA00022597"/>
    </source>
</evidence>
<organism evidence="8 9">
    <name type="scientific">Martelella alba</name>
    <dbReference type="NCBI Taxonomy" id="2590451"/>
    <lineage>
        <taxon>Bacteria</taxon>
        <taxon>Pseudomonadati</taxon>
        <taxon>Pseudomonadota</taxon>
        <taxon>Alphaproteobacteria</taxon>
        <taxon>Hyphomicrobiales</taxon>
        <taxon>Aurantimonadaceae</taxon>
        <taxon>Martelella</taxon>
    </lineage>
</organism>
<evidence type="ECO:0000256" key="1">
    <source>
        <dbReference type="ARBA" id="ARBA00005417"/>
    </source>
</evidence>
<keyword evidence="2" id="KW-0813">Transport</keyword>
<feature type="domain" description="ABC transporter" evidence="7">
    <location>
        <begin position="270"/>
        <end position="515"/>
    </location>
</feature>
<evidence type="ECO:0000256" key="4">
    <source>
        <dbReference type="ARBA" id="ARBA00022737"/>
    </source>
</evidence>
<keyword evidence="9" id="KW-1185">Reference proteome</keyword>
<gene>
    <name evidence="8" type="ORF">FCN80_17145</name>
</gene>
<keyword evidence="6 8" id="KW-0067">ATP-binding</keyword>
<dbReference type="CDD" id="cd03216">
    <property type="entry name" value="ABC_Carb_Monos_I"/>
    <property type="match status" value="1"/>
</dbReference>
<dbReference type="SMART" id="SM00382">
    <property type="entry name" value="AAA"/>
    <property type="match status" value="2"/>
</dbReference>
<protein>
    <submittedName>
        <fullName evidence="8">Sugar ABC transporter ATP-binding protein</fullName>
    </submittedName>
</protein>
<dbReference type="InterPro" id="IPR050107">
    <property type="entry name" value="ABC_carbohydrate_import_ATPase"/>
</dbReference>
<proteinExistence type="inferred from homology"/>
<dbReference type="EMBL" id="SZPQ01000026">
    <property type="protein sequence ID" value="TKI04687.1"/>
    <property type="molecule type" value="Genomic_DNA"/>
</dbReference>
<keyword evidence="4" id="KW-0677">Repeat</keyword>
<reference evidence="8 9" key="1">
    <citation type="submission" date="2019-04" db="EMBL/GenBank/DDBJ databases">
        <authorList>
            <person name="Li M."/>
            <person name="Gao C."/>
        </authorList>
    </citation>
    <scope>NUCLEOTIDE SEQUENCE [LARGE SCALE GENOMIC DNA]</scope>
    <source>
        <strain evidence="8 9">BGMRC 2031</strain>
    </source>
</reference>
<comment type="similarity">
    <text evidence="1">Belongs to the ABC transporter superfamily.</text>
</comment>